<dbReference type="RefSeq" id="WP_069319051.1">
    <property type="nucleotide sequence ID" value="NZ_MDDS01000006.1"/>
</dbReference>
<dbReference type="AlphaFoldDB" id="A0A1E3M2J4"/>
<proteinExistence type="predicted"/>
<gene>
    <name evidence="1" type="ORF">BFL28_10730</name>
</gene>
<dbReference type="EMBL" id="MDDS01000006">
    <property type="protein sequence ID" value="ODP39280.1"/>
    <property type="molecule type" value="Genomic_DNA"/>
</dbReference>
<keyword evidence="2" id="KW-1185">Reference proteome</keyword>
<dbReference type="Proteomes" id="UP000094487">
    <property type="component" value="Unassembled WGS sequence"/>
</dbReference>
<reference evidence="1 2" key="1">
    <citation type="submission" date="2016-08" db="EMBL/GenBank/DDBJ databases">
        <title>Draft genome of the agarase producing Sphingomonas sp. MCT13.</title>
        <authorList>
            <person name="D'Andrea M.M."/>
            <person name="Rossolini G.M."/>
            <person name="Thaller M.C."/>
        </authorList>
    </citation>
    <scope>NUCLEOTIDE SEQUENCE [LARGE SCALE GENOMIC DNA]</scope>
    <source>
        <strain evidence="1 2">MCT13</strain>
    </source>
</reference>
<evidence type="ECO:0008006" key="3">
    <source>
        <dbReference type="Google" id="ProtNLM"/>
    </source>
</evidence>
<dbReference type="SUPFAM" id="SSF47413">
    <property type="entry name" value="lambda repressor-like DNA-binding domains"/>
    <property type="match status" value="1"/>
</dbReference>
<comment type="caution">
    <text evidence="1">The sequence shown here is derived from an EMBL/GenBank/DDBJ whole genome shotgun (WGS) entry which is preliminary data.</text>
</comment>
<organism evidence="1 2">
    <name type="scientific">Sphingomonas turrisvirgatae</name>
    <dbReference type="NCBI Taxonomy" id="1888892"/>
    <lineage>
        <taxon>Bacteria</taxon>
        <taxon>Pseudomonadati</taxon>
        <taxon>Pseudomonadota</taxon>
        <taxon>Alphaproteobacteria</taxon>
        <taxon>Sphingomonadales</taxon>
        <taxon>Sphingomonadaceae</taxon>
        <taxon>Sphingomonas</taxon>
    </lineage>
</organism>
<accession>A0A1E3M2J4</accession>
<sequence length="70" mass="7340">MTLADYLKLDGQSATALAAKCGVEVSTITRAAKGDTMPSRKLMSDVFEHTGGQVTPNDFFGIEPAQAHAA</sequence>
<dbReference type="InterPro" id="IPR010982">
    <property type="entry name" value="Lambda_DNA-bd_dom_sf"/>
</dbReference>
<dbReference type="OrthoDB" id="7605634at2"/>
<name>A0A1E3M2J4_9SPHN</name>
<evidence type="ECO:0000313" key="2">
    <source>
        <dbReference type="Proteomes" id="UP000094487"/>
    </source>
</evidence>
<dbReference type="GO" id="GO:0003677">
    <property type="term" value="F:DNA binding"/>
    <property type="evidence" value="ECO:0007669"/>
    <property type="project" value="InterPro"/>
</dbReference>
<dbReference type="STRING" id="1888892.BFL28_10730"/>
<evidence type="ECO:0000313" key="1">
    <source>
        <dbReference type="EMBL" id="ODP39280.1"/>
    </source>
</evidence>
<protein>
    <recommendedName>
        <fullName evidence="3">HTH cro/C1-type domain-containing protein</fullName>
    </recommendedName>
</protein>